<accession>A0A3S3PUM1</accession>
<gene>
    <name evidence="1" type="ORF">CKAN_02751700</name>
</gene>
<sequence>MSRQQEVLVLSLPRTLVISIHATICLALKLIMMFEYNCSPTFALQENLW</sequence>
<evidence type="ECO:0000313" key="2">
    <source>
        <dbReference type="Proteomes" id="UP000283530"/>
    </source>
</evidence>
<reference evidence="1 2" key="1">
    <citation type="journal article" date="2019" name="Nat. Plants">
        <title>Stout camphor tree genome fills gaps in understanding of flowering plant genome evolution.</title>
        <authorList>
            <person name="Chaw S.M."/>
            <person name="Liu Y.C."/>
            <person name="Wu Y.W."/>
            <person name="Wang H.Y."/>
            <person name="Lin C.I."/>
            <person name="Wu C.S."/>
            <person name="Ke H.M."/>
            <person name="Chang L.Y."/>
            <person name="Hsu C.Y."/>
            <person name="Yang H.T."/>
            <person name="Sudianto E."/>
            <person name="Hsu M.H."/>
            <person name="Wu K.P."/>
            <person name="Wang L.N."/>
            <person name="Leebens-Mack J.H."/>
            <person name="Tsai I.J."/>
        </authorList>
    </citation>
    <scope>NUCLEOTIDE SEQUENCE [LARGE SCALE GENOMIC DNA]</scope>
    <source>
        <strain evidence="2">cv. Chaw 1501</strain>
        <tissue evidence="1">Young leaves</tissue>
    </source>
</reference>
<comment type="caution">
    <text evidence="1">The sequence shown here is derived from an EMBL/GenBank/DDBJ whole genome shotgun (WGS) entry which is preliminary data.</text>
</comment>
<organism evidence="1 2">
    <name type="scientific">Cinnamomum micranthum f. kanehirae</name>
    <dbReference type="NCBI Taxonomy" id="337451"/>
    <lineage>
        <taxon>Eukaryota</taxon>
        <taxon>Viridiplantae</taxon>
        <taxon>Streptophyta</taxon>
        <taxon>Embryophyta</taxon>
        <taxon>Tracheophyta</taxon>
        <taxon>Spermatophyta</taxon>
        <taxon>Magnoliopsida</taxon>
        <taxon>Magnoliidae</taxon>
        <taxon>Laurales</taxon>
        <taxon>Lauraceae</taxon>
        <taxon>Cinnamomum</taxon>
    </lineage>
</organism>
<dbReference type="AlphaFoldDB" id="A0A3S3PUM1"/>
<keyword evidence="2" id="KW-1185">Reference proteome</keyword>
<proteinExistence type="predicted"/>
<name>A0A3S3PUM1_9MAGN</name>
<dbReference type="Proteomes" id="UP000283530">
    <property type="component" value="Unassembled WGS sequence"/>
</dbReference>
<dbReference type="EMBL" id="QPKB01000406">
    <property type="protein sequence ID" value="RWR98028.1"/>
    <property type="molecule type" value="Genomic_DNA"/>
</dbReference>
<protein>
    <submittedName>
        <fullName evidence="1">Uncharacterized protein</fullName>
    </submittedName>
</protein>
<evidence type="ECO:0000313" key="1">
    <source>
        <dbReference type="EMBL" id="RWR98028.1"/>
    </source>
</evidence>